<feature type="non-terminal residue" evidence="1">
    <location>
        <position position="243"/>
    </location>
</feature>
<proteinExistence type="predicted"/>
<protein>
    <submittedName>
        <fullName evidence="1">Uncharacterized protein</fullName>
    </submittedName>
</protein>
<reference evidence="1 2" key="1">
    <citation type="journal article" date="2020" name="Cell">
        <title>Large-Scale Comparative Analyses of Tick Genomes Elucidate Their Genetic Diversity and Vector Capacities.</title>
        <authorList>
            <consortium name="Tick Genome and Microbiome Consortium (TIGMIC)"/>
            <person name="Jia N."/>
            <person name="Wang J."/>
            <person name="Shi W."/>
            <person name="Du L."/>
            <person name="Sun Y."/>
            <person name="Zhan W."/>
            <person name="Jiang J.F."/>
            <person name="Wang Q."/>
            <person name="Zhang B."/>
            <person name="Ji P."/>
            <person name="Bell-Sakyi L."/>
            <person name="Cui X.M."/>
            <person name="Yuan T.T."/>
            <person name="Jiang B.G."/>
            <person name="Yang W.F."/>
            <person name="Lam T.T."/>
            <person name="Chang Q.C."/>
            <person name="Ding S.J."/>
            <person name="Wang X.J."/>
            <person name="Zhu J.G."/>
            <person name="Ruan X.D."/>
            <person name="Zhao L."/>
            <person name="Wei J.T."/>
            <person name="Ye R.Z."/>
            <person name="Que T.C."/>
            <person name="Du C.H."/>
            <person name="Zhou Y.H."/>
            <person name="Cheng J.X."/>
            <person name="Dai P.F."/>
            <person name="Guo W.B."/>
            <person name="Han X.H."/>
            <person name="Huang E.J."/>
            <person name="Li L.F."/>
            <person name="Wei W."/>
            <person name="Gao Y.C."/>
            <person name="Liu J.Z."/>
            <person name="Shao H.Z."/>
            <person name="Wang X."/>
            <person name="Wang C.C."/>
            <person name="Yang T.C."/>
            <person name="Huo Q.B."/>
            <person name="Li W."/>
            <person name="Chen H.Y."/>
            <person name="Chen S.E."/>
            <person name="Zhou L.G."/>
            <person name="Ni X.B."/>
            <person name="Tian J.H."/>
            <person name="Sheng Y."/>
            <person name="Liu T."/>
            <person name="Pan Y.S."/>
            <person name="Xia L.Y."/>
            <person name="Li J."/>
            <person name="Zhao F."/>
            <person name="Cao W.C."/>
        </authorList>
    </citation>
    <scope>NUCLEOTIDE SEQUENCE [LARGE SCALE GENOMIC DNA]</scope>
    <source>
        <strain evidence="1">Iper-2018</strain>
    </source>
</reference>
<organism evidence="1 2">
    <name type="scientific">Ixodes persulcatus</name>
    <name type="common">Taiga tick</name>
    <dbReference type="NCBI Taxonomy" id="34615"/>
    <lineage>
        <taxon>Eukaryota</taxon>
        <taxon>Metazoa</taxon>
        <taxon>Ecdysozoa</taxon>
        <taxon>Arthropoda</taxon>
        <taxon>Chelicerata</taxon>
        <taxon>Arachnida</taxon>
        <taxon>Acari</taxon>
        <taxon>Parasitiformes</taxon>
        <taxon>Ixodida</taxon>
        <taxon>Ixodoidea</taxon>
        <taxon>Ixodidae</taxon>
        <taxon>Ixodinae</taxon>
        <taxon>Ixodes</taxon>
    </lineage>
</organism>
<dbReference type="Proteomes" id="UP000805193">
    <property type="component" value="Unassembled WGS sequence"/>
</dbReference>
<evidence type="ECO:0000313" key="2">
    <source>
        <dbReference type="Proteomes" id="UP000805193"/>
    </source>
</evidence>
<name>A0AC60PQL0_IXOPE</name>
<accession>A0AC60PQL0</accession>
<sequence length="243" mass="28212">MAGVLTFRFVKYAIENLIVVHINERFGHLLADMNKHRGLTLAKLELCSQVGSSRWSCLCTWGASAAEARYEATWESLDARPLPAWYDRAKVGILLHWGVYSVPGYVSDWFWWYWMGQGLPTNKKVAQFMKDNYPPGFTYPAFAKDFTCEFFDPNEWARIFEDSGARYVVLTSKHMEGYTLWPSNASFNWNSMDVGPKRDLVGELANAIQSKKNLVFGLYYALYEWFNPLYRLDKSNNYTTDFF</sequence>
<comment type="caution">
    <text evidence="1">The sequence shown here is derived from an EMBL/GenBank/DDBJ whole genome shotgun (WGS) entry which is preliminary data.</text>
</comment>
<evidence type="ECO:0000313" key="1">
    <source>
        <dbReference type="EMBL" id="KAG0422906.1"/>
    </source>
</evidence>
<dbReference type="EMBL" id="JABSTQ010010166">
    <property type="protein sequence ID" value="KAG0422906.1"/>
    <property type="molecule type" value="Genomic_DNA"/>
</dbReference>
<gene>
    <name evidence="1" type="ORF">HPB47_001303</name>
</gene>
<keyword evidence="2" id="KW-1185">Reference proteome</keyword>